<evidence type="ECO:0000259" key="2">
    <source>
        <dbReference type="Pfam" id="PF01757"/>
    </source>
</evidence>
<dbReference type="GO" id="GO:0000271">
    <property type="term" value="P:polysaccharide biosynthetic process"/>
    <property type="evidence" value="ECO:0007669"/>
    <property type="project" value="TreeGrafter"/>
</dbReference>
<feature type="transmembrane region" description="Helical" evidence="1">
    <location>
        <begin position="260"/>
        <end position="277"/>
    </location>
</feature>
<proteinExistence type="predicted"/>
<dbReference type="PANTHER" id="PTHR23028">
    <property type="entry name" value="ACETYLTRANSFERASE"/>
    <property type="match status" value="1"/>
</dbReference>
<reference evidence="3 4" key="1">
    <citation type="submission" date="2016-10" db="EMBL/GenBank/DDBJ databases">
        <authorList>
            <person name="de Groot N.N."/>
        </authorList>
    </citation>
    <scope>NUCLEOTIDE SEQUENCE [LARGE SCALE GENOMIC DNA]</scope>
    <source>
        <strain evidence="3 4">LMG 24775</strain>
    </source>
</reference>
<feature type="transmembrane region" description="Helical" evidence="1">
    <location>
        <begin position="12"/>
        <end position="33"/>
    </location>
</feature>
<keyword evidence="3" id="KW-0378">Hydrolase</keyword>
<dbReference type="GO" id="GO:0016747">
    <property type="term" value="F:acyltransferase activity, transferring groups other than amino-acyl groups"/>
    <property type="evidence" value="ECO:0007669"/>
    <property type="project" value="InterPro"/>
</dbReference>
<sequence>MRSVEERGNRFDMLRLTAALAVFVAHGEFLYRLRLAEPFAGHSLGSLAVYVFFFMSGYLVCQSWMREPVWHAFWLRRLMRIFPGLIMAVVFSVFVIGWAMTSLDSLQYWQSPQTWSHLINNMTGQATVQILPGIFESNPFAYTVNGSLWTLRYELAMYLVLATLAWLARGKRWIHPLMAGVLAILWQMARVKGWDQGLDAIHTPLVDMFRWRDFCGFGVPFFLGSTMAAYGIRHRTWMAAAALVLAVCALLTASTWMRQVAVWGLVACASFYLAHAGHVAASHRWRTDLSYGVYIYAFPVQQAMTAICLREGWSLSICMLLSLALTLGLALMSWYGVERPCIRMAQRWLALPGRHLGLQPILDPALPVRGNTPGHAAQDG</sequence>
<organism evidence="3 4">
    <name type="scientific">Delftia lacustris</name>
    <dbReference type="NCBI Taxonomy" id="558537"/>
    <lineage>
        <taxon>Bacteria</taxon>
        <taxon>Pseudomonadati</taxon>
        <taxon>Pseudomonadota</taxon>
        <taxon>Betaproteobacteria</taxon>
        <taxon>Burkholderiales</taxon>
        <taxon>Comamonadaceae</taxon>
        <taxon>Delftia</taxon>
    </lineage>
</organism>
<gene>
    <name evidence="3" type="ORF">SAMN05421547_10185</name>
</gene>
<feature type="transmembrane region" description="Helical" evidence="1">
    <location>
        <begin position="81"/>
        <end position="100"/>
    </location>
</feature>
<keyword evidence="1" id="KW-0812">Transmembrane</keyword>
<dbReference type="RefSeq" id="WP_074920496.1">
    <property type="nucleotide sequence ID" value="NZ_CP141274.1"/>
</dbReference>
<evidence type="ECO:0000256" key="1">
    <source>
        <dbReference type="SAM" id="Phobius"/>
    </source>
</evidence>
<dbReference type="Pfam" id="PF01757">
    <property type="entry name" value="Acyl_transf_3"/>
    <property type="match status" value="1"/>
</dbReference>
<feature type="transmembrane region" description="Helical" evidence="1">
    <location>
        <begin position="209"/>
        <end position="230"/>
    </location>
</feature>
<dbReference type="PANTHER" id="PTHR23028:SF53">
    <property type="entry name" value="ACYL_TRANSF_3 DOMAIN-CONTAINING PROTEIN"/>
    <property type="match status" value="1"/>
</dbReference>
<keyword evidence="1" id="KW-1133">Transmembrane helix</keyword>
<dbReference type="InterPro" id="IPR002656">
    <property type="entry name" value="Acyl_transf_3_dom"/>
</dbReference>
<dbReference type="GeneID" id="94694896"/>
<dbReference type="EMBL" id="FNPE01000001">
    <property type="protein sequence ID" value="SDX75060.1"/>
    <property type="molecule type" value="Genomic_DNA"/>
</dbReference>
<protein>
    <submittedName>
        <fullName evidence="3">Peptidoglycan/LPS O-acetylase OafA/YrhL, contains acyltransferase and SGNH-hydrolase domains</fullName>
    </submittedName>
</protein>
<dbReference type="GO" id="GO:0016787">
    <property type="term" value="F:hydrolase activity"/>
    <property type="evidence" value="ECO:0007669"/>
    <property type="project" value="UniProtKB-KW"/>
</dbReference>
<keyword evidence="3" id="KW-0808">Transferase</keyword>
<feature type="transmembrane region" description="Helical" evidence="1">
    <location>
        <begin position="237"/>
        <end position="254"/>
    </location>
</feature>
<dbReference type="InterPro" id="IPR050879">
    <property type="entry name" value="Acyltransferase_3"/>
</dbReference>
<dbReference type="GO" id="GO:0016020">
    <property type="term" value="C:membrane"/>
    <property type="evidence" value="ECO:0007669"/>
    <property type="project" value="TreeGrafter"/>
</dbReference>
<dbReference type="AlphaFoldDB" id="A0A1H3E8Y0"/>
<feature type="transmembrane region" description="Helical" evidence="1">
    <location>
        <begin position="149"/>
        <end position="168"/>
    </location>
</feature>
<dbReference type="Proteomes" id="UP000183417">
    <property type="component" value="Unassembled WGS sequence"/>
</dbReference>
<feature type="transmembrane region" description="Helical" evidence="1">
    <location>
        <begin position="313"/>
        <end position="337"/>
    </location>
</feature>
<name>A0A1H3E8Y0_9BURK</name>
<feature type="transmembrane region" description="Helical" evidence="1">
    <location>
        <begin position="39"/>
        <end position="60"/>
    </location>
</feature>
<keyword evidence="1" id="KW-0472">Membrane</keyword>
<accession>A0A1H3E8Y0</accession>
<evidence type="ECO:0000313" key="3">
    <source>
        <dbReference type="EMBL" id="SDX75060.1"/>
    </source>
</evidence>
<keyword evidence="3" id="KW-0012">Acyltransferase</keyword>
<feature type="domain" description="Acyltransferase 3" evidence="2">
    <location>
        <begin position="11"/>
        <end position="330"/>
    </location>
</feature>
<evidence type="ECO:0000313" key="4">
    <source>
        <dbReference type="Proteomes" id="UP000183417"/>
    </source>
</evidence>